<protein>
    <submittedName>
        <fullName evidence="1">Uncharacterized protein</fullName>
    </submittedName>
</protein>
<sequence length="102" mass="12015">MSMKSAKEFAVWMKDRFGSHPQGLYLTKADIRELSGRQTFRQDFIADVHFELCRHGMGFITDALKENYFLIHLPNTYWKEVSDRYAAESNVHAIPFSQQKQR</sequence>
<evidence type="ECO:0000313" key="1">
    <source>
        <dbReference type="EMBL" id="SDJ24267.1"/>
    </source>
</evidence>
<reference evidence="2" key="1">
    <citation type="submission" date="2016-10" db="EMBL/GenBank/DDBJ databases">
        <authorList>
            <person name="Varghese N."/>
            <person name="Submissions S."/>
        </authorList>
    </citation>
    <scope>NUCLEOTIDE SEQUENCE [LARGE SCALE GENOMIC DNA]</scope>
    <source>
        <strain evidence="2">DSM 23317</strain>
    </source>
</reference>
<accession>A0A1G8S4X7</accession>
<organism evidence="1 2">
    <name type="scientific">Ferrimonas sediminum</name>
    <dbReference type="NCBI Taxonomy" id="718193"/>
    <lineage>
        <taxon>Bacteria</taxon>
        <taxon>Pseudomonadati</taxon>
        <taxon>Pseudomonadota</taxon>
        <taxon>Gammaproteobacteria</taxon>
        <taxon>Alteromonadales</taxon>
        <taxon>Ferrimonadaceae</taxon>
        <taxon>Ferrimonas</taxon>
    </lineage>
</organism>
<evidence type="ECO:0000313" key="2">
    <source>
        <dbReference type="Proteomes" id="UP000199527"/>
    </source>
</evidence>
<proteinExistence type="predicted"/>
<keyword evidence="2" id="KW-1185">Reference proteome</keyword>
<gene>
    <name evidence="1" type="ORF">SAMN04488540_10672</name>
</gene>
<dbReference type="EMBL" id="FNEM01000006">
    <property type="protein sequence ID" value="SDJ24267.1"/>
    <property type="molecule type" value="Genomic_DNA"/>
</dbReference>
<name>A0A1G8S4X7_9GAMM</name>
<dbReference type="RefSeq" id="WP_090364984.1">
    <property type="nucleotide sequence ID" value="NZ_FNEM01000006.1"/>
</dbReference>
<dbReference type="AlphaFoldDB" id="A0A1G8S4X7"/>
<dbReference type="Proteomes" id="UP000199527">
    <property type="component" value="Unassembled WGS sequence"/>
</dbReference>
<dbReference type="OrthoDB" id="5817599at2"/>